<dbReference type="PANTHER" id="PTHR37463:SF1">
    <property type="entry name" value="DUF2256 DOMAIN-CONTAINING PROTEIN"/>
    <property type="match status" value="1"/>
</dbReference>
<gene>
    <name evidence="1" type="ORF">ICL16_21255</name>
</gene>
<proteinExistence type="predicted"/>
<name>A0A8J7C6M3_9CYAN</name>
<dbReference type="InterPro" id="IPR017136">
    <property type="entry name" value="UCP037205"/>
</dbReference>
<protein>
    <submittedName>
        <fullName evidence="1">DUF2256 domain-containing protein</fullName>
    </submittedName>
</protein>
<keyword evidence="2" id="KW-1185">Reference proteome</keyword>
<dbReference type="Proteomes" id="UP000629098">
    <property type="component" value="Unassembled WGS sequence"/>
</dbReference>
<dbReference type="AlphaFoldDB" id="A0A8J7C6M3"/>
<dbReference type="PIRSF" id="PIRSF037205">
    <property type="entry name" value="UCP037205"/>
    <property type="match status" value="1"/>
</dbReference>
<dbReference type="EMBL" id="JACXAE010000072">
    <property type="protein sequence ID" value="MBD2774524.1"/>
    <property type="molecule type" value="Genomic_DNA"/>
</dbReference>
<comment type="caution">
    <text evidence="1">The sequence shown here is derived from an EMBL/GenBank/DDBJ whole genome shotgun (WGS) entry which is preliminary data.</text>
</comment>
<organism evidence="1 2">
    <name type="scientific">Iningainema tapete BLCC-T55</name>
    <dbReference type="NCBI Taxonomy" id="2748662"/>
    <lineage>
        <taxon>Bacteria</taxon>
        <taxon>Bacillati</taxon>
        <taxon>Cyanobacteriota</taxon>
        <taxon>Cyanophyceae</taxon>
        <taxon>Nostocales</taxon>
        <taxon>Scytonemataceae</taxon>
        <taxon>Iningainema tapete</taxon>
    </lineage>
</organism>
<evidence type="ECO:0000313" key="2">
    <source>
        <dbReference type="Proteomes" id="UP000629098"/>
    </source>
</evidence>
<dbReference type="RefSeq" id="WP_190831694.1">
    <property type="nucleotide sequence ID" value="NZ_CAWPPI010000072.1"/>
</dbReference>
<dbReference type="PANTHER" id="PTHR37463">
    <property type="entry name" value="GSL3115 PROTEIN"/>
    <property type="match status" value="1"/>
</dbReference>
<dbReference type="Pfam" id="PF10013">
    <property type="entry name" value="DUF2256"/>
    <property type="match status" value="1"/>
</dbReference>
<reference evidence="1" key="1">
    <citation type="submission" date="2020-09" db="EMBL/GenBank/DDBJ databases">
        <title>Iningainema tapete sp. nov. (Scytonemataceae, Cyanobacteria) from greenhouses in central Florida (USA) produces two types of nodularin with biosynthetic potential for microcystin-LR and anabaenopeptins.</title>
        <authorList>
            <person name="Berthold D.E."/>
            <person name="Lefler F.W."/>
            <person name="Huang I.-S."/>
            <person name="Abdulla H."/>
            <person name="Zimba P.V."/>
            <person name="Laughinghouse H.D. IV."/>
        </authorList>
    </citation>
    <scope>NUCLEOTIDE SEQUENCE</scope>
    <source>
        <strain evidence="1">BLCCT55</strain>
    </source>
</reference>
<accession>A0A8J7C6M3</accession>
<sequence>MARSRSKSDLPTKLCPVCQRPFTWRKKWENCWDDVKYCSERCRRRRSDAKNETNQTNPY</sequence>
<evidence type="ECO:0000313" key="1">
    <source>
        <dbReference type="EMBL" id="MBD2774524.1"/>
    </source>
</evidence>